<reference evidence="2" key="1">
    <citation type="journal article" date="2020" name="Nature">
        <title>Giant virus diversity and host interactions through global metagenomics.</title>
        <authorList>
            <person name="Schulz F."/>
            <person name="Roux S."/>
            <person name="Paez-Espino D."/>
            <person name="Jungbluth S."/>
            <person name="Walsh D.A."/>
            <person name="Denef V.J."/>
            <person name="McMahon K.D."/>
            <person name="Konstantinidis K.T."/>
            <person name="Eloe-Fadrosh E.A."/>
            <person name="Kyrpides N.C."/>
            <person name="Woyke T."/>
        </authorList>
    </citation>
    <scope>NUCLEOTIDE SEQUENCE</scope>
    <source>
        <strain evidence="2">GVMAG-M-3300021425-30</strain>
    </source>
</reference>
<keyword evidence="1" id="KW-1133">Transmembrane helix</keyword>
<keyword evidence="1" id="KW-0472">Membrane</keyword>
<protein>
    <submittedName>
        <fullName evidence="2">Uncharacterized protein</fullName>
    </submittedName>
</protein>
<dbReference type="AlphaFoldDB" id="A0A6C0CNP3"/>
<organism evidence="2">
    <name type="scientific">viral metagenome</name>
    <dbReference type="NCBI Taxonomy" id="1070528"/>
    <lineage>
        <taxon>unclassified sequences</taxon>
        <taxon>metagenomes</taxon>
        <taxon>organismal metagenomes</taxon>
    </lineage>
</organism>
<sequence length="136" mass="14961">MISENDLYKVIGLAVVVLFVVSIGVKMFRFQTKIVEGMTNGANSTDIDKRAAAIDSKTDANDTTLALHKNRSAYEDMIVALEKNCSEYILLSISDNAEAIANNPTSDENQKIITSLNNLVQFRSTLNTAMTILDKK</sequence>
<proteinExistence type="predicted"/>
<evidence type="ECO:0000313" key="2">
    <source>
        <dbReference type="EMBL" id="QHT06218.1"/>
    </source>
</evidence>
<evidence type="ECO:0000256" key="1">
    <source>
        <dbReference type="SAM" id="Phobius"/>
    </source>
</evidence>
<feature type="transmembrane region" description="Helical" evidence="1">
    <location>
        <begin position="6"/>
        <end position="25"/>
    </location>
</feature>
<name>A0A6C0CNP3_9ZZZZ</name>
<dbReference type="EMBL" id="MN739467">
    <property type="protein sequence ID" value="QHT06218.1"/>
    <property type="molecule type" value="Genomic_DNA"/>
</dbReference>
<keyword evidence="1" id="KW-0812">Transmembrane</keyword>
<accession>A0A6C0CNP3</accession>